<comment type="similarity">
    <text evidence="8">Belongs to the rhamnulokinase family.</text>
</comment>
<dbReference type="Pfam" id="PF02782">
    <property type="entry name" value="FGGY_C"/>
    <property type="match status" value="1"/>
</dbReference>
<keyword evidence="3 8" id="KW-0547">Nucleotide-binding</keyword>
<dbReference type="NCBIfam" id="TIGR02627">
    <property type="entry name" value="rhamnulo_kin"/>
    <property type="match status" value="1"/>
</dbReference>
<evidence type="ECO:0000256" key="3">
    <source>
        <dbReference type="ARBA" id="ARBA00022741"/>
    </source>
</evidence>
<dbReference type="GO" id="GO:0008993">
    <property type="term" value="F:rhamnulokinase activity"/>
    <property type="evidence" value="ECO:0007669"/>
    <property type="project" value="UniProtKB-EC"/>
</dbReference>
<feature type="binding site" evidence="8">
    <location>
        <position position="304"/>
    </location>
    <ligand>
        <name>ATP</name>
        <dbReference type="ChEBI" id="CHEBI:30616"/>
    </ligand>
</feature>
<comment type="similarity">
    <text evidence="1">Belongs to the FGGY kinase family.</text>
</comment>
<dbReference type="Proteomes" id="UP000305202">
    <property type="component" value="Unassembled WGS sequence"/>
</dbReference>
<evidence type="ECO:0000256" key="1">
    <source>
        <dbReference type="ARBA" id="ARBA00009156"/>
    </source>
</evidence>
<dbReference type="Pfam" id="PF00370">
    <property type="entry name" value="FGGY_N"/>
    <property type="match status" value="1"/>
</dbReference>
<evidence type="ECO:0000256" key="2">
    <source>
        <dbReference type="ARBA" id="ARBA00022679"/>
    </source>
</evidence>
<keyword evidence="8" id="KW-0460">Magnesium</keyword>
<dbReference type="InterPro" id="IPR043129">
    <property type="entry name" value="ATPase_NBD"/>
</dbReference>
<sequence>MTIRNLAAIDLGASSGRVMQATWRSDSQMLDIREIHRFTNGFTLRGGHDCWNLDALETEIRAGLDMLDKSGCALDGVGIDTWGVDYVLLDEQGERVGGAVSYRDHRTDGVMADVIADLGQKNLYRATGIQFLPFNTLYQLKAMSLQQPELIARAAHFLMIPDYFAYRLTGKLNREYTNASTTQMLNLRTGDWDQTLLDYLGVPRSWFGTPRLPGNTVGEWQGSAKRAVPVIAVASHDTASAVVASPLKDAHSAYLSSGTWSLMGFESDVPYNDDRALAANITNEGGVSGTYRVLKNIMGLWLLQSVCRERQIANLPALITAAAAQPAFVSLINPNDERFLNPPSMVEAIREACRESGQPAPHSDAALARTILDSLALCYRQVLQELGALRGTPLNQLYIVGGGCQNQLLNQLCADICQVPVTAGPVEATTLGNVGCQLMTLGEVDCLAAWRRIVERSFPPRHYLPQRVSGIAAVWRRFQEICHSQQETAK</sequence>
<comment type="caution">
    <text evidence="12">The sequence shown here is derived from an EMBL/GenBank/DDBJ whole genome shotgun (WGS) entry which is preliminary data.</text>
</comment>
<evidence type="ECO:0000256" key="6">
    <source>
        <dbReference type="ARBA" id="ARBA00023157"/>
    </source>
</evidence>
<dbReference type="EC" id="2.7.1.5" evidence="8 9"/>
<dbReference type="InterPro" id="IPR013449">
    <property type="entry name" value="Rhamnulokinase"/>
</dbReference>
<dbReference type="EMBL" id="SZPQ01000015">
    <property type="protein sequence ID" value="TKI06098.1"/>
    <property type="molecule type" value="Genomic_DNA"/>
</dbReference>
<reference evidence="12 13" key="1">
    <citation type="submission" date="2019-04" db="EMBL/GenBank/DDBJ databases">
        <authorList>
            <person name="Li M."/>
            <person name="Gao C."/>
        </authorList>
    </citation>
    <scope>NUCLEOTIDE SEQUENCE [LARGE SCALE GENOMIC DNA]</scope>
    <source>
        <strain evidence="12 13">BGMRC 2031</strain>
    </source>
</reference>
<organism evidence="12 13">
    <name type="scientific">Martelella alba</name>
    <dbReference type="NCBI Taxonomy" id="2590451"/>
    <lineage>
        <taxon>Bacteria</taxon>
        <taxon>Pseudomonadati</taxon>
        <taxon>Pseudomonadota</taxon>
        <taxon>Alphaproteobacteria</taxon>
        <taxon>Hyphomicrobiales</taxon>
        <taxon>Aurantimonadaceae</taxon>
        <taxon>Martelella</taxon>
    </lineage>
</organism>
<feature type="binding site" evidence="8">
    <location>
        <position position="402"/>
    </location>
    <ligand>
        <name>ATP</name>
        <dbReference type="ChEBI" id="CHEBI:30616"/>
    </ligand>
</feature>
<evidence type="ECO:0000259" key="10">
    <source>
        <dbReference type="Pfam" id="PF00370"/>
    </source>
</evidence>
<evidence type="ECO:0000259" key="11">
    <source>
        <dbReference type="Pfam" id="PF02782"/>
    </source>
</evidence>
<dbReference type="PANTHER" id="PTHR10196">
    <property type="entry name" value="SUGAR KINASE"/>
    <property type="match status" value="1"/>
</dbReference>
<proteinExistence type="inferred from homology"/>
<keyword evidence="7 8" id="KW-0684">Rhamnose metabolism</keyword>
<accession>A0ABY2SKJ1</accession>
<dbReference type="HAMAP" id="MF_01535">
    <property type="entry name" value="Rhamnulokinase"/>
    <property type="match status" value="1"/>
</dbReference>
<comment type="caution">
    <text evidence="8">Lacks conserved residue(s) required for the propagation of feature annotation.</text>
</comment>
<evidence type="ECO:0000313" key="12">
    <source>
        <dbReference type="EMBL" id="TKI06098.1"/>
    </source>
</evidence>
<evidence type="ECO:0000256" key="7">
    <source>
        <dbReference type="ARBA" id="ARBA00023308"/>
    </source>
</evidence>
<dbReference type="InterPro" id="IPR018485">
    <property type="entry name" value="FGGY_C"/>
</dbReference>
<evidence type="ECO:0000256" key="8">
    <source>
        <dbReference type="HAMAP-Rule" id="MF_01535"/>
    </source>
</evidence>
<feature type="active site" description="Proton acceptor" evidence="8">
    <location>
        <position position="237"/>
    </location>
</feature>
<evidence type="ECO:0000256" key="9">
    <source>
        <dbReference type="NCBIfam" id="TIGR02627"/>
    </source>
</evidence>
<evidence type="ECO:0000313" key="13">
    <source>
        <dbReference type="Proteomes" id="UP000305202"/>
    </source>
</evidence>
<keyword evidence="2 8" id="KW-0808">Transferase</keyword>
<feature type="binding site" evidence="8">
    <location>
        <begin position="236"/>
        <end position="238"/>
    </location>
    <ligand>
        <name>substrate</name>
    </ligand>
</feature>
<keyword evidence="4 8" id="KW-0418">Kinase</keyword>
<keyword evidence="5 8" id="KW-0067">ATP-binding</keyword>
<feature type="domain" description="Carbohydrate kinase FGGY N-terminal" evidence="10">
    <location>
        <begin position="55"/>
        <end position="243"/>
    </location>
</feature>
<comment type="pathway">
    <text evidence="8">Carbohydrate degradation; L-rhamnose degradation; glycerone phosphate from L-rhamnose: step 2/3.</text>
</comment>
<dbReference type="SUPFAM" id="SSF53067">
    <property type="entry name" value="Actin-like ATPase domain"/>
    <property type="match status" value="2"/>
</dbReference>
<protein>
    <recommendedName>
        <fullName evidence="8 9">Rhamnulokinase</fullName>
        <shortName evidence="8">RhaB</shortName>
        <ecNumber evidence="8 9">2.7.1.5</ecNumber>
    </recommendedName>
    <alternativeName>
        <fullName evidence="8">ATP:L-rhamnulose phosphotransferase</fullName>
    </alternativeName>
    <alternativeName>
        <fullName evidence="8">L-rhamnulose 1-kinase</fullName>
    </alternativeName>
    <alternativeName>
        <fullName evidence="8">Rhamnulose kinase</fullName>
    </alternativeName>
</protein>
<dbReference type="NCBIfam" id="NF007925">
    <property type="entry name" value="PRK10640.1"/>
    <property type="match status" value="1"/>
</dbReference>
<dbReference type="CDD" id="cd07771">
    <property type="entry name" value="ASKHA_NBD_FGGY_RhaB-like"/>
    <property type="match status" value="1"/>
</dbReference>
<comment type="cofactor">
    <cofactor evidence="8">
        <name>Mg(2+)</name>
        <dbReference type="ChEBI" id="CHEBI:18420"/>
    </cofactor>
</comment>
<comment type="function">
    <text evidence="8">Involved in the catabolism of L-rhamnose (6-deoxy-L-mannose). Catalyzes the transfer of the gamma-phosphate group from ATP to the 1-hydroxyl group of L-rhamnulose to yield L-rhamnulose 1-phosphate.</text>
</comment>
<keyword evidence="6 8" id="KW-1015">Disulfide bond</keyword>
<keyword evidence="13" id="KW-1185">Reference proteome</keyword>
<gene>
    <name evidence="8 12" type="primary">rhaB</name>
    <name evidence="12" type="ORF">FCN80_11290</name>
</gene>
<dbReference type="Gene3D" id="3.30.420.40">
    <property type="match status" value="2"/>
</dbReference>
<feature type="disulfide bond" evidence="8">
    <location>
        <begin position="413"/>
        <end position="417"/>
    </location>
</feature>
<name>A0ABY2SKJ1_9HYPH</name>
<feature type="binding site" evidence="8">
    <location>
        <position position="296"/>
    </location>
    <ligand>
        <name>substrate</name>
    </ligand>
</feature>
<dbReference type="PIRSF" id="PIRSF000538">
    <property type="entry name" value="GlpK"/>
    <property type="match status" value="1"/>
</dbReference>
<dbReference type="PANTHER" id="PTHR10196:SF93">
    <property type="entry name" value="L-RHAMNULOKINASE"/>
    <property type="match status" value="1"/>
</dbReference>
<feature type="binding site" evidence="8">
    <location>
        <position position="83"/>
    </location>
    <ligand>
        <name>substrate</name>
    </ligand>
</feature>
<dbReference type="InterPro" id="IPR018484">
    <property type="entry name" value="FGGY_N"/>
</dbReference>
<feature type="binding site" evidence="8">
    <location>
        <position position="259"/>
    </location>
    <ligand>
        <name>ATP</name>
        <dbReference type="ChEBI" id="CHEBI:30616"/>
    </ligand>
</feature>
<evidence type="ECO:0000256" key="4">
    <source>
        <dbReference type="ARBA" id="ARBA00022777"/>
    </source>
</evidence>
<comment type="catalytic activity">
    <reaction evidence="8">
        <text>L-rhamnulose + ATP = L-rhamnulose 1-phosphate + ADP + H(+)</text>
        <dbReference type="Rhea" id="RHEA:20117"/>
        <dbReference type="ChEBI" id="CHEBI:15378"/>
        <dbReference type="ChEBI" id="CHEBI:17897"/>
        <dbReference type="ChEBI" id="CHEBI:30616"/>
        <dbReference type="ChEBI" id="CHEBI:58313"/>
        <dbReference type="ChEBI" id="CHEBI:456216"/>
        <dbReference type="EC" id="2.7.1.5"/>
    </reaction>
</comment>
<feature type="binding site" evidence="8">
    <location>
        <begin position="13"/>
        <end position="17"/>
    </location>
    <ligand>
        <name>ATP</name>
        <dbReference type="ChEBI" id="CHEBI:30616"/>
    </ligand>
</feature>
<dbReference type="RefSeq" id="WP_136990265.1">
    <property type="nucleotide sequence ID" value="NZ_SZPQ01000015.1"/>
</dbReference>
<dbReference type="InterPro" id="IPR000577">
    <property type="entry name" value="Carb_kinase_FGGY"/>
</dbReference>
<feature type="domain" description="Carbohydrate kinase FGGY C-terminal" evidence="11">
    <location>
        <begin position="253"/>
        <end position="440"/>
    </location>
</feature>
<evidence type="ECO:0000256" key="5">
    <source>
        <dbReference type="ARBA" id="ARBA00022840"/>
    </source>
</evidence>